<organism evidence="3">
    <name type="scientific">gut metagenome</name>
    <dbReference type="NCBI Taxonomy" id="749906"/>
    <lineage>
        <taxon>unclassified sequences</taxon>
        <taxon>metagenomes</taxon>
        <taxon>organismal metagenomes</taxon>
    </lineage>
</organism>
<dbReference type="InterPro" id="IPR002901">
    <property type="entry name" value="MGlyc_endo_b_GlcNAc-like_dom"/>
</dbReference>
<keyword evidence="3" id="KW-0378">Hydrolase</keyword>
<feature type="region of interest" description="Disordered" evidence="1">
    <location>
        <begin position="11"/>
        <end position="32"/>
    </location>
</feature>
<dbReference type="EMBL" id="AMCI01004818">
    <property type="protein sequence ID" value="EJW97342.1"/>
    <property type="molecule type" value="Genomic_DNA"/>
</dbReference>
<sequence>MQQIIPEKGRYSKPSYDITTGPGTEGFTDDSTDNTYGYYTIMGTTTVTLEEMTDLYEMQRAEYPQSLKDGGAETIEDFCRIILEEAEDEGVRAEVVYVQAMLETGWLQFGGDAVESQFNFSGLGTTGGGVQGNSYPDVRTGIRAQVQHLKAYASTEELSGNCVDSRF</sequence>
<name>J9G6B8_9ZZZZ</name>
<protein>
    <submittedName>
        <fullName evidence="3">Protein containing Mannosyl-glycoprotein endo-beta-N-acetylglucosamidase domain protein</fullName>
        <ecNumber evidence="3">3.-.-.-</ecNumber>
    </submittedName>
</protein>
<comment type="caution">
    <text evidence="3">The sequence shown here is derived from an EMBL/GenBank/DDBJ whole genome shotgun (WGS) entry which is preliminary data.</text>
</comment>
<dbReference type="EC" id="3.-.-.-" evidence="3"/>
<dbReference type="GO" id="GO:0004040">
    <property type="term" value="F:amidase activity"/>
    <property type="evidence" value="ECO:0007669"/>
    <property type="project" value="InterPro"/>
</dbReference>
<evidence type="ECO:0000256" key="1">
    <source>
        <dbReference type="SAM" id="MobiDB-lite"/>
    </source>
</evidence>
<evidence type="ECO:0000313" key="3">
    <source>
        <dbReference type="EMBL" id="EJW97342.1"/>
    </source>
</evidence>
<accession>J9G6B8</accession>
<proteinExistence type="predicted"/>
<feature type="domain" description="Mannosyl-glycoprotein endo-beta-N-acetylglucosamidase-like" evidence="2">
    <location>
        <begin position="82"/>
        <end position="154"/>
    </location>
</feature>
<dbReference type="AlphaFoldDB" id="J9G6B8"/>
<dbReference type="Pfam" id="PF01832">
    <property type="entry name" value="Glucosaminidase"/>
    <property type="match status" value="1"/>
</dbReference>
<reference evidence="3" key="1">
    <citation type="journal article" date="2012" name="PLoS ONE">
        <title>Gene sets for utilization of primary and secondary nutrition supplies in the distal gut of endangered iberian lynx.</title>
        <authorList>
            <person name="Alcaide M."/>
            <person name="Messina E."/>
            <person name="Richter M."/>
            <person name="Bargiela R."/>
            <person name="Peplies J."/>
            <person name="Huws S.A."/>
            <person name="Newbold C.J."/>
            <person name="Golyshin P.N."/>
            <person name="Simon M.A."/>
            <person name="Lopez G."/>
            <person name="Yakimov M.M."/>
            <person name="Ferrer M."/>
        </authorList>
    </citation>
    <scope>NUCLEOTIDE SEQUENCE</scope>
</reference>
<evidence type="ECO:0000259" key="2">
    <source>
        <dbReference type="Pfam" id="PF01832"/>
    </source>
</evidence>
<feature type="non-terminal residue" evidence="3">
    <location>
        <position position="167"/>
    </location>
</feature>
<gene>
    <name evidence="3" type="ORF">EVA_14551</name>
</gene>